<proteinExistence type="predicted"/>
<sequence>MTSDGAGVVVGRGRIDQRTAGDAGRRHRSRHRDAAENLPGDAAERGIECRHIVGGIFLPRTAGNGHRIQRVIGGRVGGGIHAGAQADDIGLDAFLGQRLDRRDGVDQRLVIGIADIECTRSLAGRHIAAVVVDAVVGVSGHAVKRRIHAIALPRCTAQGRPSIALQVHGRQPIRDQDDVLPRTRCGQLAQHITRPLHQPSQWRLIGKRLAFRRAAARLRRERGLEFCKRR</sequence>
<feature type="region of interest" description="Disordered" evidence="1">
    <location>
        <begin position="1"/>
        <end position="38"/>
    </location>
</feature>
<comment type="caution">
    <text evidence="2">The sequence shown here is derived from an EMBL/GenBank/DDBJ whole genome shotgun (WGS) entry which is preliminary data.</text>
</comment>
<protein>
    <submittedName>
        <fullName evidence="2">Uncharacterized protein</fullName>
    </submittedName>
</protein>
<accession>A0A1J5PNJ1</accession>
<evidence type="ECO:0000256" key="1">
    <source>
        <dbReference type="SAM" id="MobiDB-lite"/>
    </source>
</evidence>
<name>A0A1J5PNJ1_9ZZZZ</name>
<dbReference type="AlphaFoldDB" id="A0A1J5PNJ1"/>
<gene>
    <name evidence="2" type="ORF">GALL_452230</name>
</gene>
<reference evidence="2" key="1">
    <citation type="submission" date="2016-10" db="EMBL/GenBank/DDBJ databases">
        <title>Sequence of Gallionella enrichment culture.</title>
        <authorList>
            <person name="Poehlein A."/>
            <person name="Muehling M."/>
            <person name="Daniel R."/>
        </authorList>
    </citation>
    <scope>NUCLEOTIDE SEQUENCE</scope>
</reference>
<organism evidence="2">
    <name type="scientific">mine drainage metagenome</name>
    <dbReference type="NCBI Taxonomy" id="410659"/>
    <lineage>
        <taxon>unclassified sequences</taxon>
        <taxon>metagenomes</taxon>
        <taxon>ecological metagenomes</taxon>
    </lineage>
</organism>
<dbReference type="EMBL" id="MLJW01002987">
    <property type="protein sequence ID" value="OIQ73142.1"/>
    <property type="molecule type" value="Genomic_DNA"/>
</dbReference>
<evidence type="ECO:0000313" key="2">
    <source>
        <dbReference type="EMBL" id="OIQ73142.1"/>
    </source>
</evidence>